<protein>
    <submittedName>
        <fullName evidence="2">S-adenosyl-L-methionine-dependent methyltransferase</fullName>
    </submittedName>
</protein>
<reference evidence="2" key="1">
    <citation type="journal article" date="2020" name="Stud. Mycol.">
        <title>101 Dothideomycetes genomes: a test case for predicting lifestyles and emergence of pathogens.</title>
        <authorList>
            <person name="Haridas S."/>
            <person name="Albert R."/>
            <person name="Binder M."/>
            <person name="Bloem J."/>
            <person name="Labutti K."/>
            <person name="Salamov A."/>
            <person name="Andreopoulos B."/>
            <person name="Baker S."/>
            <person name="Barry K."/>
            <person name="Bills G."/>
            <person name="Bluhm B."/>
            <person name="Cannon C."/>
            <person name="Castanera R."/>
            <person name="Culley D."/>
            <person name="Daum C."/>
            <person name="Ezra D."/>
            <person name="Gonzalez J."/>
            <person name="Henrissat B."/>
            <person name="Kuo A."/>
            <person name="Liang C."/>
            <person name="Lipzen A."/>
            <person name="Lutzoni F."/>
            <person name="Magnuson J."/>
            <person name="Mondo S."/>
            <person name="Nolan M."/>
            <person name="Ohm R."/>
            <person name="Pangilinan J."/>
            <person name="Park H.-J."/>
            <person name="Ramirez L."/>
            <person name="Alfaro M."/>
            <person name="Sun H."/>
            <person name="Tritt A."/>
            <person name="Yoshinaga Y."/>
            <person name="Zwiers L.-H."/>
            <person name="Turgeon B."/>
            <person name="Goodwin S."/>
            <person name="Spatafora J."/>
            <person name="Crous P."/>
            <person name="Grigoriev I."/>
        </authorList>
    </citation>
    <scope>NUCLEOTIDE SEQUENCE</scope>
    <source>
        <strain evidence="2">CBS 121739</strain>
    </source>
</reference>
<dbReference type="RefSeq" id="XP_033596713.1">
    <property type="nucleotide sequence ID" value="XM_033739355.1"/>
</dbReference>
<dbReference type="Gene3D" id="3.40.50.150">
    <property type="entry name" value="Vaccinia Virus protein VP39"/>
    <property type="match status" value="1"/>
</dbReference>
<dbReference type="PANTHER" id="PTHR43861">
    <property type="entry name" value="TRANS-ACONITATE 2-METHYLTRANSFERASE-RELATED"/>
    <property type="match status" value="1"/>
</dbReference>
<accession>A0A6A6VUL7</accession>
<dbReference type="SUPFAM" id="SSF53335">
    <property type="entry name" value="S-adenosyl-L-methionine-dependent methyltransferases"/>
    <property type="match status" value="1"/>
</dbReference>
<dbReference type="OrthoDB" id="6329284at2759"/>
<keyword evidence="3" id="KW-1185">Reference proteome</keyword>
<dbReference type="GO" id="GO:0032259">
    <property type="term" value="P:methylation"/>
    <property type="evidence" value="ECO:0007669"/>
    <property type="project" value="UniProtKB-KW"/>
</dbReference>
<evidence type="ECO:0000313" key="2">
    <source>
        <dbReference type="EMBL" id="KAF2754262.1"/>
    </source>
</evidence>
<keyword evidence="2" id="KW-0489">Methyltransferase</keyword>
<evidence type="ECO:0000259" key="1">
    <source>
        <dbReference type="Pfam" id="PF08242"/>
    </source>
</evidence>
<gene>
    <name evidence="2" type="ORF">EJ05DRAFT_154301</name>
</gene>
<name>A0A6A6VUL7_9PEZI</name>
<proteinExistence type="predicted"/>
<dbReference type="EMBL" id="ML996581">
    <property type="protein sequence ID" value="KAF2754262.1"/>
    <property type="molecule type" value="Genomic_DNA"/>
</dbReference>
<dbReference type="AlphaFoldDB" id="A0A6A6VUL7"/>
<dbReference type="Proteomes" id="UP000799437">
    <property type="component" value="Unassembled WGS sequence"/>
</dbReference>
<dbReference type="PANTHER" id="PTHR43861:SF1">
    <property type="entry name" value="TRANS-ACONITATE 2-METHYLTRANSFERASE"/>
    <property type="match status" value="1"/>
</dbReference>
<feature type="domain" description="Methyltransferase type 12" evidence="1">
    <location>
        <begin position="65"/>
        <end position="171"/>
    </location>
</feature>
<sequence length="307" mass="33544">MYSLTRRPAETTGHQMYCFNSIPIPTTKQTQTNLTQVYSAAASFVPKLTTKVLSYLNANPDDTILDIGCGDGHLTHIIHHSLASPSRITGLDASPSMITSARKSYPSIPFLVQDCTNLADYISAHPTTTTTRGAYTKVFSNAAMHWILAAPDTRAAFFSNVHALLAPGGKFVFEMGGAGNVAEVHATAMAALRAHGVGLADARAASPWFFPSDVWMRNALAEAGFVVEKVETECRPTQLTQMNDEGSGGLEGWIKLMCADYIAVVDETKRADVVQWMMEVLEPVMKREDESWWIGYVRLRGVARKGI</sequence>
<dbReference type="Pfam" id="PF08242">
    <property type="entry name" value="Methyltransf_12"/>
    <property type="match status" value="1"/>
</dbReference>
<evidence type="ECO:0000313" key="3">
    <source>
        <dbReference type="Proteomes" id="UP000799437"/>
    </source>
</evidence>
<dbReference type="GeneID" id="54480409"/>
<dbReference type="GO" id="GO:0008168">
    <property type="term" value="F:methyltransferase activity"/>
    <property type="evidence" value="ECO:0007669"/>
    <property type="project" value="UniProtKB-KW"/>
</dbReference>
<keyword evidence="2" id="KW-0808">Transferase</keyword>
<dbReference type="InterPro" id="IPR013217">
    <property type="entry name" value="Methyltransf_12"/>
</dbReference>
<dbReference type="CDD" id="cd02440">
    <property type="entry name" value="AdoMet_MTases"/>
    <property type="match status" value="1"/>
</dbReference>
<dbReference type="InterPro" id="IPR029063">
    <property type="entry name" value="SAM-dependent_MTases_sf"/>
</dbReference>
<organism evidence="2 3">
    <name type="scientific">Pseudovirgaria hyperparasitica</name>
    <dbReference type="NCBI Taxonomy" id="470096"/>
    <lineage>
        <taxon>Eukaryota</taxon>
        <taxon>Fungi</taxon>
        <taxon>Dikarya</taxon>
        <taxon>Ascomycota</taxon>
        <taxon>Pezizomycotina</taxon>
        <taxon>Dothideomycetes</taxon>
        <taxon>Dothideomycetes incertae sedis</taxon>
        <taxon>Acrospermales</taxon>
        <taxon>Acrospermaceae</taxon>
        <taxon>Pseudovirgaria</taxon>
    </lineage>
</organism>